<dbReference type="PANTHER" id="PTHR43235:SF1">
    <property type="entry name" value="GLUTAMINE AMIDOTRANSFERASE PB2B2.05-RELATED"/>
    <property type="match status" value="1"/>
</dbReference>
<reference evidence="1 2" key="1">
    <citation type="journal article" date="2018" name="Genome Announc.">
        <title>Draft Genome Sequence of "Candidatus Phycosocius bacilliformis," an Alphaproteobacterial Ectosymbiont of the Hydrocarbon-Producing Green Alga Botryococcus braunii.</title>
        <authorList>
            <person name="Tanabe Y."/>
            <person name="Yamaguchi H."/>
            <person name="Watanabe M.M."/>
        </authorList>
    </citation>
    <scope>NUCLEOTIDE SEQUENCE [LARGE SCALE GENOMIC DNA]</scope>
    <source>
        <strain evidence="1 2">BOTRYCO-2</strain>
    </source>
</reference>
<dbReference type="EMBL" id="BFBR01000005">
    <property type="protein sequence ID" value="GBF58207.1"/>
    <property type="molecule type" value="Genomic_DNA"/>
</dbReference>
<dbReference type="PROSITE" id="PS51273">
    <property type="entry name" value="GATASE_TYPE_1"/>
    <property type="match status" value="1"/>
</dbReference>
<dbReference type="PANTHER" id="PTHR43235">
    <property type="entry name" value="GLUTAMINE AMIDOTRANSFERASE PB2B2.05-RELATED"/>
    <property type="match status" value="1"/>
</dbReference>
<dbReference type="Proteomes" id="UP000245086">
    <property type="component" value="Unassembled WGS sequence"/>
</dbReference>
<comment type="caution">
    <text evidence="1">The sequence shown here is derived from an EMBL/GenBank/DDBJ whole genome shotgun (WGS) entry which is preliminary data.</text>
</comment>
<dbReference type="SUPFAM" id="SSF52317">
    <property type="entry name" value="Class I glutamine amidotransferase-like"/>
    <property type="match status" value="1"/>
</dbReference>
<proteinExistence type="predicted"/>
<accession>A0A2P2EAW1</accession>
<organism evidence="1 2">
    <name type="scientific">Candidatus Phycosocius bacilliformis</name>
    <dbReference type="NCBI Taxonomy" id="1445552"/>
    <lineage>
        <taxon>Bacteria</taxon>
        <taxon>Pseudomonadati</taxon>
        <taxon>Pseudomonadota</taxon>
        <taxon>Alphaproteobacteria</taxon>
        <taxon>Caulobacterales</taxon>
        <taxon>Caulobacterales incertae sedis</taxon>
        <taxon>Candidatus Phycosocius</taxon>
    </lineage>
</organism>
<keyword evidence="2" id="KW-1185">Reference proteome</keyword>
<dbReference type="InterPro" id="IPR011697">
    <property type="entry name" value="Peptidase_C26"/>
</dbReference>
<dbReference type="GO" id="GO:0006598">
    <property type="term" value="P:polyamine catabolic process"/>
    <property type="evidence" value="ECO:0007669"/>
    <property type="project" value="TreeGrafter"/>
</dbReference>
<evidence type="ECO:0000313" key="2">
    <source>
        <dbReference type="Proteomes" id="UP000245086"/>
    </source>
</evidence>
<sequence length="245" mass="26555">MLPLNKPIIGIILDENTSQGGASYETGKGYFRAIEQAGGIAIGLPYAADSLLIAQTYCDGLMSTGARIKFPNDWYVPGDGSPAPESERFEIERALIEAFLAEDRPYLGICNGMQLLGCLSGCRMSGQAAAYTDGTIAHDDRETRHEVLVTANTKLAAITGQDRLEVNSFHREALVEASRDVIVSARASDGLIEAIERPDRRFAIGVQWHPERLISETADSRALFAAFVEAARQDGLARVKPLSTL</sequence>
<dbReference type="GO" id="GO:0033969">
    <property type="term" value="F:gamma-glutamyl-gamma-aminobutyrate hydrolase activity"/>
    <property type="evidence" value="ECO:0007669"/>
    <property type="project" value="UniProtKB-EC"/>
</dbReference>
<dbReference type="InterPro" id="IPR044668">
    <property type="entry name" value="PuuD-like"/>
</dbReference>
<gene>
    <name evidence="1" type="primary">puuD_1</name>
    <name evidence="1" type="ORF">PbB2_01879</name>
</gene>
<name>A0A2P2EAW1_9PROT</name>
<dbReference type="RefSeq" id="WP_238164948.1">
    <property type="nucleotide sequence ID" value="NZ_BFBR01000005.1"/>
</dbReference>
<dbReference type="InterPro" id="IPR029062">
    <property type="entry name" value="Class_I_gatase-like"/>
</dbReference>
<protein>
    <submittedName>
        <fullName evidence="1">Gamma-glutamyl-gamma-aminobutyrate hydrolase PuuD</fullName>
        <ecNumber evidence="1">3.5.1.94</ecNumber>
    </submittedName>
</protein>
<dbReference type="GO" id="GO:0005829">
    <property type="term" value="C:cytosol"/>
    <property type="evidence" value="ECO:0007669"/>
    <property type="project" value="TreeGrafter"/>
</dbReference>
<keyword evidence="1" id="KW-0378">Hydrolase</keyword>
<dbReference type="AlphaFoldDB" id="A0A2P2EAW1"/>
<dbReference type="Pfam" id="PF07722">
    <property type="entry name" value="Peptidase_C26"/>
    <property type="match status" value="1"/>
</dbReference>
<evidence type="ECO:0000313" key="1">
    <source>
        <dbReference type="EMBL" id="GBF58207.1"/>
    </source>
</evidence>
<dbReference type="Gene3D" id="3.40.50.880">
    <property type="match status" value="1"/>
</dbReference>
<dbReference type="EC" id="3.5.1.94" evidence="1"/>